<dbReference type="EMBL" id="JAVHNQ010000010">
    <property type="protein sequence ID" value="KAK6338005.1"/>
    <property type="molecule type" value="Genomic_DNA"/>
</dbReference>
<evidence type="ECO:0000256" key="1">
    <source>
        <dbReference type="PROSITE-ProRule" id="PRU00042"/>
    </source>
</evidence>
<dbReference type="InterPro" id="IPR013087">
    <property type="entry name" value="Znf_C2H2_type"/>
</dbReference>
<dbReference type="Gene3D" id="3.30.160.60">
    <property type="entry name" value="Classic Zinc Finger"/>
    <property type="match status" value="1"/>
</dbReference>
<feature type="domain" description="C2H2-type" evidence="2">
    <location>
        <begin position="166"/>
        <end position="188"/>
    </location>
</feature>
<reference evidence="3 4" key="1">
    <citation type="submission" date="2019-10" db="EMBL/GenBank/DDBJ databases">
        <authorList>
            <person name="Palmer J.M."/>
        </authorList>
    </citation>
    <scope>NUCLEOTIDE SEQUENCE [LARGE SCALE GENOMIC DNA]</scope>
    <source>
        <strain evidence="3 4">TWF696</strain>
    </source>
</reference>
<keyword evidence="1" id="KW-0479">Metal-binding</keyword>
<keyword evidence="1" id="KW-0862">Zinc</keyword>
<evidence type="ECO:0000313" key="3">
    <source>
        <dbReference type="EMBL" id="KAK6338005.1"/>
    </source>
</evidence>
<protein>
    <recommendedName>
        <fullName evidence="2">C2H2-type domain-containing protein</fullName>
    </recommendedName>
</protein>
<dbReference type="SUPFAM" id="SSF57667">
    <property type="entry name" value="beta-beta-alpha zinc fingers"/>
    <property type="match status" value="1"/>
</dbReference>
<name>A0AAV9UD76_9PEZI</name>
<dbReference type="InterPro" id="IPR036236">
    <property type="entry name" value="Znf_C2H2_sf"/>
</dbReference>
<accession>A0AAV9UD76</accession>
<keyword evidence="1" id="KW-0863">Zinc-finger</keyword>
<dbReference type="AlphaFoldDB" id="A0AAV9UD76"/>
<dbReference type="PROSITE" id="PS50157">
    <property type="entry name" value="ZINC_FINGER_C2H2_2"/>
    <property type="match status" value="1"/>
</dbReference>
<dbReference type="GO" id="GO:0008270">
    <property type="term" value="F:zinc ion binding"/>
    <property type="evidence" value="ECO:0007669"/>
    <property type="project" value="UniProtKB-KW"/>
</dbReference>
<evidence type="ECO:0000313" key="4">
    <source>
        <dbReference type="Proteomes" id="UP001375240"/>
    </source>
</evidence>
<dbReference type="PROSITE" id="PS00028">
    <property type="entry name" value="ZINC_FINGER_C2H2_1"/>
    <property type="match status" value="1"/>
</dbReference>
<gene>
    <name evidence="3" type="ORF">TWF696_001476</name>
</gene>
<organism evidence="3 4">
    <name type="scientific">Orbilia brochopaga</name>
    <dbReference type="NCBI Taxonomy" id="3140254"/>
    <lineage>
        <taxon>Eukaryota</taxon>
        <taxon>Fungi</taxon>
        <taxon>Dikarya</taxon>
        <taxon>Ascomycota</taxon>
        <taxon>Pezizomycotina</taxon>
        <taxon>Orbiliomycetes</taxon>
        <taxon>Orbiliales</taxon>
        <taxon>Orbiliaceae</taxon>
        <taxon>Orbilia</taxon>
    </lineage>
</organism>
<proteinExistence type="predicted"/>
<sequence length="296" mass="34173">MSSAGTAVVRPRTANLPAYPPAIMGFPGDTASSIPSTLQQHYHFDPPQWICRVRCCQPGCRSVSSWCSATQLSFYIEELDDDPILCAECIVQYPNLPAEQSLPVWLQIPDPTQQMYRIACRESMALGARVLPDYIADKEELVSPRSPFVHPLWQPATFDEHNRRIYICPECQRDFRKQSRYIRHVSGHINLYVCRHCNQPKARVEDTKNHLIRTCLPRHYLDTDPARFDGDENDIYHYSWHYRWRTNAEFLADSRNNYQHHSLGSYRAIEAVELESDPPSSHDNYYGNSAGYSSFT</sequence>
<evidence type="ECO:0000259" key="2">
    <source>
        <dbReference type="PROSITE" id="PS50157"/>
    </source>
</evidence>
<keyword evidence="4" id="KW-1185">Reference proteome</keyword>
<dbReference type="Proteomes" id="UP001375240">
    <property type="component" value="Unassembled WGS sequence"/>
</dbReference>
<comment type="caution">
    <text evidence="3">The sequence shown here is derived from an EMBL/GenBank/DDBJ whole genome shotgun (WGS) entry which is preliminary data.</text>
</comment>